<evidence type="ECO:0000256" key="1">
    <source>
        <dbReference type="SAM" id="MobiDB-lite"/>
    </source>
</evidence>
<dbReference type="Proteomes" id="UP000838412">
    <property type="component" value="Chromosome 14"/>
</dbReference>
<dbReference type="GO" id="GO:0009117">
    <property type="term" value="P:nucleotide metabolic process"/>
    <property type="evidence" value="ECO:0007669"/>
    <property type="project" value="InterPro"/>
</dbReference>
<dbReference type="GO" id="GO:0005829">
    <property type="term" value="C:cytosol"/>
    <property type="evidence" value="ECO:0007669"/>
    <property type="project" value="TreeGrafter"/>
</dbReference>
<gene>
    <name evidence="2" type="primary">NT5C1A</name>
    <name evidence="2" type="ORF">BLAG_LOCUS7426</name>
</gene>
<name>A0A8J9YZX0_BRALA</name>
<evidence type="ECO:0000313" key="2">
    <source>
        <dbReference type="EMBL" id="CAH1244916.1"/>
    </source>
</evidence>
<protein>
    <submittedName>
        <fullName evidence="2">NT5C1A protein</fullName>
    </submittedName>
</protein>
<dbReference type="Pfam" id="PF06189">
    <property type="entry name" value="5-nucleotidase"/>
    <property type="match status" value="1"/>
</dbReference>
<keyword evidence="3" id="KW-1185">Reference proteome</keyword>
<dbReference type="PANTHER" id="PTHR31367">
    <property type="entry name" value="CYTOSOLIC 5'-NUCLEOTIDASE 1 FAMILY MEMBER"/>
    <property type="match status" value="1"/>
</dbReference>
<proteinExistence type="predicted"/>
<dbReference type="GO" id="GO:0000287">
    <property type="term" value="F:magnesium ion binding"/>
    <property type="evidence" value="ECO:0007669"/>
    <property type="project" value="InterPro"/>
</dbReference>
<sequence length="355" mass="39162">MAASTSIVQPPKDTAKALTIALSARALFDLEKEDKLFHENGLDAYIKFMMENEEKVLEKGPAFEFVKSALAVNDAIRKLDQKDDELFDIVIVSRNHAQAGVRLIRSINHYDGIFLERMSLTGGTDPTKYLGAWNTDLFLSPDEHDVRKAIEAGFPAAVVYQNNGEDLPNDQLRIAFDGDSVLFSDEAEQVYQKEGLAGFVQNETQNAAIPLGEGPIKKFASRIAEIQKKFHKKGEPRDQCPIRTYLVTARSGASTGERAIKTLRDWGLEIDESHFKSGASKANMLKAIRPHLFLDDSESHVDKALKANIPAAKVPYGINSEKVKPKGGKKRGSDLVEGEGAKSTLKGHFPVKKAK</sequence>
<organism evidence="2 3">
    <name type="scientific">Branchiostoma lanceolatum</name>
    <name type="common">Common lancelet</name>
    <name type="synonym">Amphioxus lanceolatum</name>
    <dbReference type="NCBI Taxonomy" id="7740"/>
    <lineage>
        <taxon>Eukaryota</taxon>
        <taxon>Metazoa</taxon>
        <taxon>Chordata</taxon>
        <taxon>Cephalochordata</taxon>
        <taxon>Leptocardii</taxon>
        <taxon>Amphioxiformes</taxon>
        <taxon>Branchiostomatidae</taxon>
        <taxon>Branchiostoma</taxon>
    </lineage>
</organism>
<dbReference type="EMBL" id="OV696699">
    <property type="protein sequence ID" value="CAH1244916.1"/>
    <property type="molecule type" value="Genomic_DNA"/>
</dbReference>
<dbReference type="GO" id="GO:0000166">
    <property type="term" value="F:nucleotide binding"/>
    <property type="evidence" value="ECO:0007669"/>
    <property type="project" value="InterPro"/>
</dbReference>
<dbReference type="GO" id="GO:0046085">
    <property type="term" value="P:adenosine metabolic process"/>
    <property type="evidence" value="ECO:0007669"/>
    <property type="project" value="TreeGrafter"/>
</dbReference>
<reference evidence="2" key="1">
    <citation type="submission" date="2022-01" db="EMBL/GenBank/DDBJ databases">
        <authorList>
            <person name="Braso-Vives M."/>
        </authorList>
    </citation>
    <scope>NUCLEOTIDE SEQUENCE</scope>
</reference>
<dbReference type="GO" id="GO:0008253">
    <property type="term" value="F:5'-nucleotidase activity"/>
    <property type="evidence" value="ECO:0007669"/>
    <property type="project" value="InterPro"/>
</dbReference>
<dbReference type="PANTHER" id="PTHR31367:SF5">
    <property type="entry name" value="CYTOSOLIC 5'-NUCLEOTIDASE 1A"/>
    <property type="match status" value="1"/>
</dbReference>
<dbReference type="AlphaFoldDB" id="A0A8J9YZX0"/>
<dbReference type="InterPro" id="IPR010394">
    <property type="entry name" value="5-nucleotidase"/>
</dbReference>
<dbReference type="OrthoDB" id="9994138at2759"/>
<evidence type="ECO:0000313" key="3">
    <source>
        <dbReference type="Proteomes" id="UP000838412"/>
    </source>
</evidence>
<feature type="region of interest" description="Disordered" evidence="1">
    <location>
        <begin position="319"/>
        <end position="355"/>
    </location>
</feature>
<accession>A0A8J9YZX0</accession>